<comment type="subcellular location">
    <subcellularLocation>
        <location evidence="1">Cytoplasmic vesicle</location>
        <location evidence="1">Clathrin-coated vesicle</location>
    </subcellularLocation>
    <subcellularLocation>
        <location evidence="2">Golgi apparatus</location>
    </subcellularLocation>
</comment>
<dbReference type="GO" id="GO:0006897">
    <property type="term" value="P:endocytosis"/>
    <property type="evidence" value="ECO:0007669"/>
    <property type="project" value="TreeGrafter"/>
</dbReference>
<evidence type="ECO:0000256" key="6">
    <source>
        <dbReference type="SAM" id="MobiDB-lite"/>
    </source>
</evidence>
<dbReference type="CDD" id="cd03571">
    <property type="entry name" value="ENTH"/>
    <property type="match status" value="1"/>
</dbReference>
<evidence type="ECO:0000256" key="3">
    <source>
        <dbReference type="ARBA" id="ARBA00010130"/>
    </source>
</evidence>
<evidence type="ECO:0000256" key="2">
    <source>
        <dbReference type="ARBA" id="ARBA00004555"/>
    </source>
</evidence>
<dbReference type="PANTHER" id="PTHR12276:SF45">
    <property type="entry name" value="CLATHRIN INTERACTOR 1"/>
    <property type="match status" value="1"/>
</dbReference>
<protein>
    <submittedName>
        <fullName evidence="8">Clathrin interactor EPSIN 1</fullName>
    </submittedName>
</protein>
<dbReference type="InterPro" id="IPR008942">
    <property type="entry name" value="ENTH_VHS"/>
</dbReference>
<dbReference type="EMBL" id="CP136891">
    <property type="protein sequence ID" value="WOK97905.1"/>
    <property type="molecule type" value="Genomic_DNA"/>
</dbReference>
<dbReference type="Proteomes" id="UP001327560">
    <property type="component" value="Chromosome 2"/>
</dbReference>
<sequence>MDFMRILDQTVREIKREVNLKVLKVPEIEQKVLDATNDEPWGPHGTVLSEIAQATKKFPECQLILNVLWTRLTDTGPNWRHVYKALNVIEYLVSNGSERALDDILVHISQISAISGFEYVDPNGKDLGINVRMKVETLLTLLLNKEKIQAAREKAVATRNKYFGLSSAGITSKSSSASCLSGPKGDNYTTYGYKVGDQYGKECKWKHENKDSQKSQDVARENAVRKLKRNQDSLPSNSSKILTKPGAIPSSKSHNAQANSEEDDFDDFDPRRSSSASKSHNAQANSEEDDFDNFDPRRSSNGSGNARNKQVDLFEQSLVGDLMDDAPPISTKTTANESTVNPEIDLFADAASRSASCGEATQNSLRQGNMDLFATQPAFPPLSPSNVDLMAVPKAVSHSETKSNVDLIAENFDPFAAIPVSNFEKSDPFASFASHAEPVTTKSSQNTTNTSCNDLDIDSIFGAFTSTTEQAISEPSHHSSQRSLDNLKTNSMPEFSKENFQVKSGVWADCLNRGLIDLNISAPKRVNLSDIGIMGELHEVPPIEKEKWPTVIMGRAMGAGSGLGRSGFSTATGGSGNLSNSGQQHY</sequence>
<feature type="domain" description="ENTH" evidence="7">
    <location>
        <begin position="20"/>
        <end position="152"/>
    </location>
</feature>
<reference evidence="8 9" key="1">
    <citation type="submission" date="2023-10" db="EMBL/GenBank/DDBJ databases">
        <title>Chromosome-scale genome assembly provides insights into flower coloration mechanisms of Canna indica.</title>
        <authorList>
            <person name="Li C."/>
        </authorList>
    </citation>
    <scope>NUCLEOTIDE SEQUENCE [LARGE SCALE GENOMIC DNA]</scope>
    <source>
        <tissue evidence="8">Flower</tissue>
    </source>
</reference>
<feature type="compositionally biased region" description="Polar residues" evidence="6">
    <location>
        <begin position="232"/>
        <end position="241"/>
    </location>
</feature>
<dbReference type="GO" id="GO:0005543">
    <property type="term" value="F:phospholipid binding"/>
    <property type="evidence" value="ECO:0007669"/>
    <property type="project" value="TreeGrafter"/>
</dbReference>
<evidence type="ECO:0000259" key="7">
    <source>
        <dbReference type="PROSITE" id="PS50942"/>
    </source>
</evidence>
<feature type="compositionally biased region" description="Polar residues" evidence="6">
    <location>
        <begin position="481"/>
        <end position="490"/>
    </location>
</feature>
<evidence type="ECO:0000256" key="4">
    <source>
        <dbReference type="ARBA" id="ARBA00023034"/>
    </source>
</evidence>
<evidence type="ECO:0000256" key="1">
    <source>
        <dbReference type="ARBA" id="ARBA00004132"/>
    </source>
</evidence>
<dbReference type="PROSITE" id="PS50942">
    <property type="entry name" value="ENTH"/>
    <property type="match status" value="1"/>
</dbReference>
<dbReference type="SMART" id="SM00273">
    <property type="entry name" value="ENTH"/>
    <property type="match status" value="1"/>
</dbReference>
<proteinExistence type="inferred from homology"/>
<keyword evidence="4" id="KW-0333">Golgi apparatus</keyword>
<evidence type="ECO:0000256" key="5">
    <source>
        <dbReference type="ARBA" id="ARBA00023329"/>
    </source>
</evidence>
<feature type="region of interest" description="Disordered" evidence="6">
    <location>
        <begin position="227"/>
        <end position="310"/>
    </location>
</feature>
<dbReference type="PANTHER" id="PTHR12276">
    <property type="entry name" value="EPSIN/ENT-RELATED"/>
    <property type="match status" value="1"/>
</dbReference>
<dbReference type="GO" id="GO:0030276">
    <property type="term" value="F:clathrin binding"/>
    <property type="evidence" value="ECO:0007669"/>
    <property type="project" value="TreeGrafter"/>
</dbReference>
<evidence type="ECO:0000313" key="8">
    <source>
        <dbReference type="EMBL" id="WOK97905.1"/>
    </source>
</evidence>
<dbReference type="InterPro" id="IPR013809">
    <property type="entry name" value="ENTH"/>
</dbReference>
<dbReference type="GO" id="GO:0005794">
    <property type="term" value="C:Golgi apparatus"/>
    <property type="evidence" value="ECO:0007669"/>
    <property type="project" value="UniProtKB-SubCell"/>
</dbReference>
<dbReference type="GO" id="GO:0005768">
    <property type="term" value="C:endosome"/>
    <property type="evidence" value="ECO:0007669"/>
    <property type="project" value="TreeGrafter"/>
</dbReference>
<feature type="compositionally biased region" description="Polar residues" evidence="6">
    <location>
        <begin position="299"/>
        <end position="308"/>
    </location>
</feature>
<dbReference type="FunFam" id="1.25.40.90:FF:000006">
    <property type="entry name" value="Clathrin interactor 1"/>
    <property type="match status" value="1"/>
</dbReference>
<feature type="region of interest" description="Disordered" evidence="6">
    <location>
        <begin position="564"/>
        <end position="586"/>
    </location>
</feature>
<comment type="similarity">
    <text evidence="3">Belongs to the epsin family.</text>
</comment>
<feature type="compositionally biased region" description="Low complexity" evidence="6">
    <location>
        <begin position="569"/>
        <end position="586"/>
    </location>
</feature>
<evidence type="ECO:0000313" key="9">
    <source>
        <dbReference type="Proteomes" id="UP001327560"/>
    </source>
</evidence>
<feature type="compositionally biased region" description="Polar residues" evidence="6">
    <location>
        <begin position="250"/>
        <end position="259"/>
    </location>
</feature>
<dbReference type="AlphaFoldDB" id="A0AAQ3Q459"/>
<accession>A0AAQ3Q459</accession>
<organism evidence="8 9">
    <name type="scientific">Canna indica</name>
    <name type="common">Indian-shot</name>
    <dbReference type="NCBI Taxonomy" id="4628"/>
    <lineage>
        <taxon>Eukaryota</taxon>
        <taxon>Viridiplantae</taxon>
        <taxon>Streptophyta</taxon>
        <taxon>Embryophyta</taxon>
        <taxon>Tracheophyta</taxon>
        <taxon>Spermatophyta</taxon>
        <taxon>Magnoliopsida</taxon>
        <taxon>Liliopsida</taxon>
        <taxon>Zingiberales</taxon>
        <taxon>Cannaceae</taxon>
        <taxon>Canna</taxon>
    </lineage>
</organism>
<name>A0AAQ3Q459_9LILI</name>
<dbReference type="SUPFAM" id="SSF48464">
    <property type="entry name" value="ENTH/VHS domain"/>
    <property type="match status" value="1"/>
</dbReference>
<dbReference type="GO" id="GO:0005886">
    <property type="term" value="C:plasma membrane"/>
    <property type="evidence" value="ECO:0007669"/>
    <property type="project" value="TreeGrafter"/>
</dbReference>
<keyword evidence="5" id="KW-0968">Cytoplasmic vesicle</keyword>
<keyword evidence="9" id="KW-1185">Reference proteome</keyword>
<dbReference type="Gene3D" id="1.25.40.90">
    <property type="match status" value="1"/>
</dbReference>
<gene>
    <name evidence="8" type="ORF">Cni_G06613</name>
</gene>
<dbReference type="Pfam" id="PF01417">
    <property type="entry name" value="ENTH"/>
    <property type="match status" value="1"/>
</dbReference>
<feature type="region of interest" description="Disordered" evidence="6">
    <location>
        <begin position="469"/>
        <end position="490"/>
    </location>
</feature>
<dbReference type="GO" id="GO:0030125">
    <property type="term" value="C:clathrin vesicle coat"/>
    <property type="evidence" value="ECO:0007669"/>
    <property type="project" value="TreeGrafter"/>
</dbReference>